<proteinExistence type="predicted"/>
<organism evidence="2 3">
    <name type="scientific">Paraphoma chrysanthemicola</name>
    <dbReference type="NCBI Taxonomy" id="798071"/>
    <lineage>
        <taxon>Eukaryota</taxon>
        <taxon>Fungi</taxon>
        <taxon>Dikarya</taxon>
        <taxon>Ascomycota</taxon>
        <taxon>Pezizomycotina</taxon>
        <taxon>Dothideomycetes</taxon>
        <taxon>Pleosporomycetidae</taxon>
        <taxon>Pleosporales</taxon>
        <taxon>Pleosporineae</taxon>
        <taxon>Phaeosphaeriaceae</taxon>
        <taxon>Paraphoma</taxon>
    </lineage>
</organism>
<dbReference type="SUPFAM" id="SSF50630">
    <property type="entry name" value="Acid proteases"/>
    <property type="match status" value="1"/>
</dbReference>
<feature type="region of interest" description="Disordered" evidence="1">
    <location>
        <begin position="376"/>
        <end position="400"/>
    </location>
</feature>
<dbReference type="EMBL" id="JAGMVJ010000007">
    <property type="protein sequence ID" value="KAH7088776.1"/>
    <property type="molecule type" value="Genomic_DNA"/>
</dbReference>
<accession>A0A8K0VZ69</accession>
<comment type="caution">
    <text evidence="2">The sequence shown here is derived from an EMBL/GenBank/DDBJ whole genome shotgun (WGS) entry which is preliminary data.</text>
</comment>
<reference evidence="2" key="1">
    <citation type="journal article" date="2021" name="Nat. Commun.">
        <title>Genetic determinants of endophytism in the Arabidopsis root mycobiome.</title>
        <authorList>
            <person name="Mesny F."/>
            <person name="Miyauchi S."/>
            <person name="Thiergart T."/>
            <person name="Pickel B."/>
            <person name="Atanasova L."/>
            <person name="Karlsson M."/>
            <person name="Huettel B."/>
            <person name="Barry K.W."/>
            <person name="Haridas S."/>
            <person name="Chen C."/>
            <person name="Bauer D."/>
            <person name="Andreopoulos W."/>
            <person name="Pangilinan J."/>
            <person name="LaButti K."/>
            <person name="Riley R."/>
            <person name="Lipzen A."/>
            <person name="Clum A."/>
            <person name="Drula E."/>
            <person name="Henrissat B."/>
            <person name="Kohler A."/>
            <person name="Grigoriev I.V."/>
            <person name="Martin F.M."/>
            <person name="Hacquard S."/>
        </authorList>
    </citation>
    <scope>NUCLEOTIDE SEQUENCE</scope>
    <source>
        <strain evidence="2">MPI-SDFR-AT-0120</strain>
    </source>
</reference>
<dbReference type="CDD" id="cd00303">
    <property type="entry name" value="retropepsin_like"/>
    <property type="match status" value="2"/>
</dbReference>
<protein>
    <submittedName>
        <fullName evidence="2">Uncharacterized protein</fullName>
    </submittedName>
</protein>
<sequence>MEIIRGLDSEIYELRCERQRRLQAIGSGTAAKASSDKATARTKDDPLIEVQSNKPPVVEESTSFELVEKVPGSCGLPMTFETRNGPTTVMAVPDSGADLNVMSFNLALHLGYEIQHGSEQEALCLLDKTSVLSEGVIRAVCKFSTTFTTDFETYHCVFHILRELVSPLIMSSSFLRQTETFTRFRHRLVTLPCNFLGLPRIRALGQTRRRLYCSINGRNVEALVDSGSDIDVVSLDYAVLHGWKLQDLKQEVVLADGRKMASFGTCEAQLSVGKNAKMVAVGSTGSSIGVQRAFRASPISRPQIQENSPLSRKRLSHPVRHVLQTTFFVLDGISEDALIGSSSIASLKVFEQHSDAFTTEIRAEDRVQALNRISLSKKGKGRETKPPGGQNAASLAAEHDRAVHQQLNAADQHENARRETANEIMRTVSGMERTKFQNEENERRRGYDEYRTQLLRALSSFS</sequence>
<evidence type="ECO:0000313" key="2">
    <source>
        <dbReference type="EMBL" id="KAH7088776.1"/>
    </source>
</evidence>
<feature type="compositionally biased region" description="Basic and acidic residues" evidence="1">
    <location>
        <begin position="432"/>
        <end position="447"/>
    </location>
</feature>
<gene>
    <name evidence="2" type="ORF">FB567DRAFT_318109</name>
</gene>
<dbReference type="Proteomes" id="UP000813461">
    <property type="component" value="Unassembled WGS sequence"/>
</dbReference>
<keyword evidence="3" id="KW-1185">Reference proteome</keyword>
<dbReference type="InterPro" id="IPR021109">
    <property type="entry name" value="Peptidase_aspartic_dom_sf"/>
</dbReference>
<dbReference type="AlphaFoldDB" id="A0A8K0VZ69"/>
<feature type="region of interest" description="Disordered" evidence="1">
    <location>
        <begin position="424"/>
        <end position="447"/>
    </location>
</feature>
<name>A0A8K0VZ69_9PLEO</name>
<dbReference type="OrthoDB" id="6079484at2759"/>
<evidence type="ECO:0000256" key="1">
    <source>
        <dbReference type="SAM" id="MobiDB-lite"/>
    </source>
</evidence>
<evidence type="ECO:0000313" key="3">
    <source>
        <dbReference type="Proteomes" id="UP000813461"/>
    </source>
</evidence>
<dbReference type="Gene3D" id="2.40.70.10">
    <property type="entry name" value="Acid Proteases"/>
    <property type="match status" value="1"/>
</dbReference>